<dbReference type="AlphaFoldDB" id="A0AA39IWH7"/>
<evidence type="ECO:0000313" key="2">
    <source>
        <dbReference type="Proteomes" id="UP001175226"/>
    </source>
</evidence>
<sequence>MGCKAYPNPLALDMGIPPEQFRSLLVANHYILLHQAHTSHPSLVDMNTLVTYLQPEIKSMLDSIHPFLFTPSQAAHEAYFPKDVDPVVIRFLATLTALANNLSPAFQSISWDAWKVEDSTRMFKLLGYSKPSFDPMDIFPGEVHVPTLPSLPSKLNRFQVTPEHIFRQGLHWEHFQGAASATWFANLILDFNILVNWRQPEVVTLINHVHPFLLAHVKHFPDDVDILALRFLMTVTAIANNLGPCFVDLDWSPWKVQDPCHLVIGLQNFMSPFPRDWHFPDSQDPVILSDLLSASTAIPYVGISCYLMDLDKLPSAIVDALQLLSQAGVYPIHLPAWLFSHGYTWSDNDFSFA</sequence>
<dbReference type="Proteomes" id="UP001175226">
    <property type="component" value="Unassembled WGS sequence"/>
</dbReference>
<accession>A0AA39IWH7</accession>
<name>A0AA39IWH7_9AGAR</name>
<comment type="caution">
    <text evidence="1">The sequence shown here is derived from an EMBL/GenBank/DDBJ whole genome shotgun (WGS) entry which is preliminary data.</text>
</comment>
<organism evidence="1 2">
    <name type="scientific">Armillaria borealis</name>
    <dbReference type="NCBI Taxonomy" id="47425"/>
    <lineage>
        <taxon>Eukaryota</taxon>
        <taxon>Fungi</taxon>
        <taxon>Dikarya</taxon>
        <taxon>Basidiomycota</taxon>
        <taxon>Agaricomycotina</taxon>
        <taxon>Agaricomycetes</taxon>
        <taxon>Agaricomycetidae</taxon>
        <taxon>Agaricales</taxon>
        <taxon>Marasmiineae</taxon>
        <taxon>Physalacriaceae</taxon>
        <taxon>Armillaria</taxon>
    </lineage>
</organism>
<keyword evidence="2" id="KW-1185">Reference proteome</keyword>
<protein>
    <submittedName>
        <fullName evidence="1">Uncharacterized protein</fullName>
    </submittedName>
</protein>
<reference evidence="1" key="1">
    <citation type="submission" date="2023-06" db="EMBL/GenBank/DDBJ databases">
        <authorList>
            <consortium name="Lawrence Berkeley National Laboratory"/>
            <person name="Ahrendt S."/>
            <person name="Sahu N."/>
            <person name="Indic B."/>
            <person name="Wong-Bajracharya J."/>
            <person name="Merenyi Z."/>
            <person name="Ke H.-M."/>
            <person name="Monk M."/>
            <person name="Kocsube S."/>
            <person name="Drula E."/>
            <person name="Lipzen A."/>
            <person name="Balint B."/>
            <person name="Henrissat B."/>
            <person name="Andreopoulos B."/>
            <person name="Martin F.M."/>
            <person name="Harder C.B."/>
            <person name="Rigling D."/>
            <person name="Ford K.L."/>
            <person name="Foster G.D."/>
            <person name="Pangilinan J."/>
            <person name="Papanicolaou A."/>
            <person name="Barry K."/>
            <person name="LaButti K."/>
            <person name="Viragh M."/>
            <person name="Koriabine M."/>
            <person name="Yan M."/>
            <person name="Riley R."/>
            <person name="Champramary S."/>
            <person name="Plett K.L."/>
            <person name="Tsai I.J."/>
            <person name="Slot J."/>
            <person name="Sipos G."/>
            <person name="Plett J."/>
            <person name="Nagy L.G."/>
            <person name="Grigoriev I.V."/>
        </authorList>
    </citation>
    <scope>NUCLEOTIDE SEQUENCE</scope>
    <source>
        <strain evidence="1">FPL87.14</strain>
    </source>
</reference>
<gene>
    <name evidence="1" type="ORF">EV421DRAFT_1742855</name>
</gene>
<proteinExistence type="predicted"/>
<evidence type="ECO:0000313" key="1">
    <source>
        <dbReference type="EMBL" id="KAK0431782.1"/>
    </source>
</evidence>
<dbReference type="EMBL" id="JAUEPT010000107">
    <property type="protein sequence ID" value="KAK0431782.1"/>
    <property type="molecule type" value="Genomic_DNA"/>
</dbReference>